<dbReference type="InterPro" id="IPR011249">
    <property type="entry name" value="Metalloenz_LuxS/M16"/>
</dbReference>
<dbReference type="InterPro" id="IPR007863">
    <property type="entry name" value="Peptidase_M16_C"/>
</dbReference>
<evidence type="ECO:0000313" key="5">
    <source>
        <dbReference type="EMBL" id="KKS56955.1"/>
    </source>
</evidence>
<evidence type="ECO:0000256" key="2">
    <source>
        <dbReference type="RuleBase" id="RU004447"/>
    </source>
</evidence>
<feature type="domain" description="Peptidase M16 C-terminal" evidence="4">
    <location>
        <begin position="167"/>
        <end position="343"/>
    </location>
</feature>
<feature type="domain" description="Peptidase M16 N-terminal" evidence="3">
    <location>
        <begin position="19"/>
        <end position="157"/>
    </location>
</feature>
<evidence type="ECO:0000259" key="3">
    <source>
        <dbReference type="Pfam" id="PF00675"/>
    </source>
</evidence>
<dbReference type="Gene3D" id="3.30.830.10">
    <property type="entry name" value="Metalloenzyme, LuxS/M16 peptidase-like"/>
    <property type="match status" value="2"/>
</dbReference>
<dbReference type="PROSITE" id="PS00143">
    <property type="entry name" value="INSULINASE"/>
    <property type="match status" value="1"/>
</dbReference>
<dbReference type="PATRIC" id="fig|1619039.3.peg.606"/>
<dbReference type="InterPro" id="IPR001431">
    <property type="entry name" value="Pept_M16_Zn_BS"/>
</dbReference>
<evidence type="ECO:0000256" key="1">
    <source>
        <dbReference type="ARBA" id="ARBA00007261"/>
    </source>
</evidence>
<dbReference type="Pfam" id="PF05193">
    <property type="entry name" value="Peptidase_M16_C"/>
    <property type="match status" value="1"/>
</dbReference>
<dbReference type="EMBL" id="LCDO01000004">
    <property type="protein sequence ID" value="KKS56955.1"/>
    <property type="molecule type" value="Genomic_DNA"/>
</dbReference>
<dbReference type="AlphaFoldDB" id="A0A0G1A7F7"/>
<evidence type="ECO:0000259" key="4">
    <source>
        <dbReference type="Pfam" id="PF05193"/>
    </source>
</evidence>
<accession>A0A0G1A7F7</accession>
<evidence type="ECO:0000313" key="6">
    <source>
        <dbReference type="Proteomes" id="UP000034837"/>
    </source>
</evidence>
<gene>
    <name evidence="5" type="ORF">UV20_C0004G0051</name>
</gene>
<organism evidence="5 6">
    <name type="scientific">Candidatus Magasanikbacteria bacterium GW2011_GWA2_42_32</name>
    <dbReference type="NCBI Taxonomy" id="1619039"/>
    <lineage>
        <taxon>Bacteria</taxon>
        <taxon>Candidatus Magasanikiibacteriota</taxon>
    </lineage>
</organism>
<dbReference type="PANTHER" id="PTHR11851">
    <property type="entry name" value="METALLOPROTEASE"/>
    <property type="match status" value="1"/>
</dbReference>
<dbReference type="Proteomes" id="UP000034837">
    <property type="component" value="Unassembled WGS sequence"/>
</dbReference>
<dbReference type="GO" id="GO:0006508">
    <property type="term" value="P:proteolysis"/>
    <property type="evidence" value="ECO:0007669"/>
    <property type="project" value="InterPro"/>
</dbReference>
<comment type="similarity">
    <text evidence="1 2">Belongs to the peptidase M16 family.</text>
</comment>
<dbReference type="GO" id="GO:0004222">
    <property type="term" value="F:metalloendopeptidase activity"/>
    <property type="evidence" value="ECO:0007669"/>
    <property type="project" value="InterPro"/>
</dbReference>
<sequence>MYSKSKLSNGATVITVPVKGTEAATVLTLFPVGSRYEKEKQSGLSHFIEHMMFKGTLKRPSTLDISQELDKVGAEYNAYTSRDYTGYYVKASFEHLDLSLDLLSDMLWGSQFKEEELEKEKGVIVEELNMYKDNPTMYAEQLFEETLYANHPLGRDVGGLEKTVRQMTRKEMVGYYESFYQPQNMILVVAGRIDSHLKSKVIKFFGSNHHKSSKPIFKIYKQPEKTPVRLKSFYKKTDQAHLALGFPSFSYDNSKNPALAILNVVLGGTMSSRLFVEVREKRGLAYMINSGLNRYYETGNLVVRAGLDKNRVAEAAEIILNEFEKIKEKGVTKEELSMAKENLAGRMVLALEDSSAQAEWYGKQALLMKKIRTPLEEIKRLRAVTLKEVQAVAKEVFQNKFLRVAAIGPYATAGDLAEALKIK</sequence>
<reference evidence="5 6" key="1">
    <citation type="journal article" date="2015" name="Nature">
        <title>rRNA introns, odd ribosomes, and small enigmatic genomes across a large radiation of phyla.</title>
        <authorList>
            <person name="Brown C.T."/>
            <person name="Hug L.A."/>
            <person name="Thomas B.C."/>
            <person name="Sharon I."/>
            <person name="Castelle C.J."/>
            <person name="Singh A."/>
            <person name="Wilkins M.J."/>
            <person name="Williams K.H."/>
            <person name="Banfield J.F."/>
        </authorList>
    </citation>
    <scope>NUCLEOTIDE SEQUENCE [LARGE SCALE GENOMIC DNA]</scope>
</reference>
<protein>
    <submittedName>
        <fullName evidence="5">Peptidase M16 domain protein</fullName>
    </submittedName>
</protein>
<dbReference type="InterPro" id="IPR011765">
    <property type="entry name" value="Pept_M16_N"/>
</dbReference>
<dbReference type="SUPFAM" id="SSF63411">
    <property type="entry name" value="LuxS/MPP-like metallohydrolase"/>
    <property type="match status" value="2"/>
</dbReference>
<dbReference type="GO" id="GO:0046872">
    <property type="term" value="F:metal ion binding"/>
    <property type="evidence" value="ECO:0007669"/>
    <property type="project" value="InterPro"/>
</dbReference>
<dbReference type="PANTHER" id="PTHR11851:SF49">
    <property type="entry name" value="MITOCHONDRIAL-PROCESSING PEPTIDASE SUBUNIT ALPHA"/>
    <property type="match status" value="1"/>
</dbReference>
<dbReference type="Pfam" id="PF00675">
    <property type="entry name" value="Peptidase_M16"/>
    <property type="match status" value="1"/>
</dbReference>
<name>A0A0G1A7F7_9BACT</name>
<dbReference type="InterPro" id="IPR050361">
    <property type="entry name" value="MPP/UQCRC_Complex"/>
</dbReference>
<proteinExistence type="inferred from homology"/>
<comment type="caution">
    <text evidence="5">The sequence shown here is derived from an EMBL/GenBank/DDBJ whole genome shotgun (WGS) entry which is preliminary data.</text>
</comment>